<dbReference type="PRINTS" id="PR01036">
    <property type="entry name" value="TCRTETB"/>
</dbReference>
<feature type="transmembrane region" description="Helical" evidence="5">
    <location>
        <begin position="312"/>
        <end position="330"/>
    </location>
</feature>
<organism evidence="7 8">
    <name type="scientific">Terrabacter ginsenosidimutans</name>
    <dbReference type="NCBI Taxonomy" id="490575"/>
    <lineage>
        <taxon>Bacteria</taxon>
        <taxon>Bacillati</taxon>
        <taxon>Actinomycetota</taxon>
        <taxon>Actinomycetes</taxon>
        <taxon>Micrococcales</taxon>
        <taxon>Intrasporangiaceae</taxon>
        <taxon>Terrabacter</taxon>
    </lineage>
</organism>
<feature type="domain" description="Major facilitator superfamily (MFS) profile" evidence="6">
    <location>
        <begin position="21"/>
        <end position="464"/>
    </location>
</feature>
<dbReference type="InterPro" id="IPR011701">
    <property type="entry name" value="MFS"/>
</dbReference>
<dbReference type="InterPro" id="IPR036259">
    <property type="entry name" value="MFS_trans_sf"/>
</dbReference>
<evidence type="ECO:0000256" key="1">
    <source>
        <dbReference type="ARBA" id="ARBA00004651"/>
    </source>
</evidence>
<feature type="transmembrane region" description="Helical" evidence="5">
    <location>
        <begin position="112"/>
        <end position="134"/>
    </location>
</feature>
<keyword evidence="2 5" id="KW-0812">Transmembrane</keyword>
<dbReference type="EMBL" id="BAABDC010000001">
    <property type="protein sequence ID" value="GAA3694423.1"/>
    <property type="molecule type" value="Genomic_DNA"/>
</dbReference>
<dbReference type="RefSeq" id="WP_344942039.1">
    <property type="nucleotide sequence ID" value="NZ_BAABDC010000001.1"/>
</dbReference>
<feature type="transmembrane region" description="Helical" evidence="5">
    <location>
        <begin position="55"/>
        <end position="75"/>
    </location>
</feature>
<sequence length="487" mass="51262">MTQTQTPTDAGRVTDAPGRLPLLVLLAGIFLNVLDFFIVNVALPSIERDLRATATALEWVVAGYGLTYGAMLLAATRLGDRWGRRRMYAAGTALFVVTSAACGLAPTMDVLVAARFAQGIAAAMLTPMVLALIGDVYSGAVYRRAIAAYSTAMGLAAVSGQLIGGILIHLDLFGLGWRSIFLVNVPVGIVTLALVRRTLPRGQTQRTARLDLLELALATTVLVAVLLPLMEGQSHGWPLWTWFSLAVGTLLTVPLVARARTLHRRGADPLLRIALDATPALRHGLVRQFLLFLGMASHFLVLALYLQTDRGLDALGSGALFALVAVPYLAGTSKAAGLVARWGRRVGPAAALLFLAGHILTWVGVADAGAHGSVLWLAPGLVVAGFGMGVCLTAQIGAVMSQAKPEDGALVSGTMSTVQQLGNCVGVAFVGLVYFGATTVGPGVAFQHSLVYLAASWPCSPRSRPSRHAASDRCRCEVVGRWSFRPG</sequence>
<protein>
    <submittedName>
        <fullName evidence="7">MFS transporter</fullName>
    </submittedName>
</protein>
<feature type="transmembrane region" description="Helical" evidence="5">
    <location>
        <begin position="342"/>
        <end position="363"/>
    </location>
</feature>
<keyword evidence="8" id="KW-1185">Reference proteome</keyword>
<reference evidence="8" key="1">
    <citation type="journal article" date="2019" name="Int. J. Syst. Evol. Microbiol.">
        <title>The Global Catalogue of Microorganisms (GCM) 10K type strain sequencing project: providing services to taxonomists for standard genome sequencing and annotation.</title>
        <authorList>
            <consortium name="The Broad Institute Genomics Platform"/>
            <consortium name="The Broad Institute Genome Sequencing Center for Infectious Disease"/>
            <person name="Wu L."/>
            <person name="Ma J."/>
        </authorList>
    </citation>
    <scope>NUCLEOTIDE SEQUENCE [LARGE SCALE GENOMIC DNA]</scope>
    <source>
        <strain evidence="8">JCM 17125</strain>
    </source>
</reference>
<feature type="transmembrane region" description="Helical" evidence="5">
    <location>
        <begin position="239"/>
        <end position="257"/>
    </location>
</feature>
<dbReference type="InterPro" id="IPR020846">
    <property type="entry name" value="MFS_dom"/>
</dbReference>
<name>A0ABP7CVA4_9MICO</name>
<feature type="transmembrane region" description="Helical" evidence="5">
    <location>
        <begin position="20"/>
        <end position="43"/>
    </location>
</feature>
<proteinExistence type="predicted"/>
<evidence type="ECO:0000256" key="5">
    <source>
        <dbReference type="SAM" id="Phobius"/>
    </source>
</evidence>
<evidence type="ECO:0000256" key="4">
    <source>
        <dbReference type="ARBA" id="ARBA00023136"/>
    </source>
</evidence>
<dbReference type="PROSITE" id="PS50850">
    <property type="entry name" value="MFS"/>
    <property type="match status" value="1"/>
</dbReference>
<evidence type="ECO:0000313" key="7">
    <source>
        <dbReference type="EMBL" id="GAA3694423.1"/>
    </source>
</evidence>
<feature type="transmembrane region" description="Helical" evidence="5">
    <location>
        <begin position="87"/>
        <end position="106"/>
    </location>
</feature>
<comment type="caution">
    <text evidence="7">The sequence shown here is derived from an EMBL/GenBank/DDBJ whole genome shotgun (WGS) entry which is preliminary data.</text>
</comment>
<dbReference type="Pfam" id="PF07690">
    <property type="entry name" value="MFS_1"/>
    <property type="match status" value="1"/>
</dbReference>
<dbReference type="PANTHER" id="PTHR42718:SF39">
    <property type="entry name" value="ACTINORHODIN TRANSPORTER-RELATED"/>
    <property type="match status" value="1"/>
</dbReference>
<dbReference type="Gene3D" id="1.20.1720.10">
    <property type="entry name" value="Multidrug resistance protein D"/>
    <property type="match status" value="1"/>
</dbReference>
<feature type="transmembrane region" description="Helical" evidence="5">
    <location>
        <begin position="375"/>
        <end position="394"/>
    </location>
</feature>
<dbReference type="SUPFAM" id="SSF103473">
    <property type="entry name" value="MFS general substrate transporter"/>
    <property type="match status" value="1"/>
</dbReference>
<accession>A0ABP7CVA4</accession>
<feature type="transmembrane region" description="Helical" evidence="5">
    <location>
        <begin position="207"/>
        <end position="227"/>
    </location>
</feature>
<feature type="transmembrane region" description="Helical" evidence="5">
    <location>
        <begin position="289"/>
        <end position="306"/>
    </location>
</feature>
<dbReference type="Proteomes" id="UP001501468">
    <property type="component" value="Unassembled WGS sequence"/>
</dbReference>
<dbReference type="PANTHER" id="PTHR42718">
    <property type="entry name" value="MAJOR FACILITATOR SUPERFAMILY MULTIDRUG TRANSPORTER MFSC"/>
    <property type="match status" value="1"/>
</dbReference>
<gene>
    <name evidence="7" type="ORF">GCM10022399_08740</name>
</gene>
<dbReference type="Gene3D" id="1.20.1250.20">
    <property type="entry name" value="MFS general substrate transporter like domains"/>
    <property type="match status" value="1"/>
</dbReference>
<dbReference type="CDD" id="cd17321">
    <property type="entry name" value="MFS_MMR_MDR_like"/>
    <property type="match status" value="1"/>
</dbReference>
<feature type="transmembrane region" description="Helical" evidence="5">
    <location>
        <begin position="175"/>
        <end position="195"/>
    </location>
</feature>
<evidence type="ECO:0000259" key="6">
    <source>
        <dbReference type="PROSITE" id="PS50850"/>
    </source>
</evidence>
<keyword evidence="4 5" id="KW-0472">Membrane</keyword>
<comment type="subcellular location">
    <subcellularLocation>
        <location evidence="1">Cell membrane</location>
        <topology evidence="1">Multi-pass membrane protein</topology>
    </subcellularLocation>
</comment>
<evidence type="ECO:0000256" key="3">
    <source>
        <dbReference type="ARBA" id="ARBA00022989"/>
    </source>
</evidence>
<evidence type="ECO:0000256" key="2">
    <source>
        <dbReference type="ARBA" id="ARBA00022692"/>
    </source>
</evidence>
<keyword evidence="3 5" id="KW-1133">Transmembrane helix</keyword>
<evidence type="ECO:0000313" key="8">
    <source>
        <dbReference type="Proteomes" id="UP001501468"/>
    </source>
</evidence>
<feature type="transmembrane region" description="Helical" evidence="5">
    <location>
        <begin position="146"/>
        <end position="169"/>
    </location>
</feature>